<dbReference type="PIRSF" id="PIRSF006483">
    <property type="entry name" value="Membrane_protein_YitT"/>
    <property type="match status" value="1"/>
</dbReference>
<gene>
    <name evidence="8" type="ORF">PATL70BA_1034</name>
</gene>
<dbReference type="CDD" id="cd16380">
    <property type="entry name" value="YitT_C"/>
    <property type="match status" value="1"/>
</dbReference>
<evidence type="ECO:0000313" key="9">
    <source>
        <dbReference type="Proteomes" id="UP000279029"/>
    </source>
</evidence>
<dbReference type="EMBL" id="LR130778">
    <property type="protein sequence ID" value="VDN46908.1"/>
    <property type="molecule type" value="Genomic_DNA"/>
</dbReference>
<dbReference type="GO" id="GO:0005886">
    <property type="term" value="C:plasma membrane"/>
    <property type="evidence" value="ECO:0007669"/>
    <property type="project" value="UniProtKB-SubCell"/>
</dbReference>
<feature type="transmembrane region" description="Helical" evidence="6">
    <location>
        <begin position="12"/>
        <end position="31"/>
    </location>
</feature>
<dbReference type="Gene3D" id="3.30.70.120">
    <property type="match status" value="1"/>
</dbReference>
<evidence type="ECO:0000256" key="6">
    <source>
        <dbReference type="SAM" id="Phobius"/>
    </source>
</evidence>
<dbReference type="KEGG" id="cbar:PATL70BA_1034"/>
<dbReference type="RefSeq" id="WP_125136328.1">
    <property type="nucleotide sequence ID" value="NZ_LR130778.1"/>
</dbReference>
<sequence>MELIRTRKAWVDYLYIIVGVTILAIAINAFFEPLDMVTGGVTGVAIIIKGLTLKMVEGGLPLWLTNMVINIPLFILAIIVKGKDFGRRSLFATFFLSIALFYTQWFPVLTNDILLASVFGGVLAGVGLGLVFSAFSTTGGTDLAASLIQHVIKHVSVARIMMILDSAIIFSGVLIFGAEATLYAVISVFISVKVIDAILDGLHFSKAAFIISDHHKTIAENIMSELDRGVTGLVGEGMFTASAKHVLFCVVSKREIVKLKEIVKISDPRAFVIVTDVREVLGEGFKEYEHYDF</sequence>
<evidence type="ECO:0000313" key="8">
    <source>
        <dbReference type="EMBL" id="VDN46908.1"/>
    </source>
</evidence>
<evidence type="ECO:0000256" key="3">
    <source>
        <dbReference type="ARBA" id="ARBA00022692"/>
    </source>
</evidence>
<keyword evidence="4 6" id="KW-1133">Transmembrane helix</keyword>
<dbReference type="AlphaFoldDB" id="A0A3P7PDE1"/>
<feature type="transmembrane region" description="Helical" evidence="6">
    <location>
        <begin position="89"/>
        <end position="107"/>
    </location>
</feature>
<dbReference type="Proteomes" id="UP000279029">
    <property type="component" value="Chromosome"/>
</dbReference>
<feature type="transmembrane region" description="Helical" evidence="6">
    <location>
        <begin position="113"/>
        <end position="135"/>
    </location>
</feature>
<comment type="subcellular location">
    <subcellularLocation>
        <location evidence="1">Cell membrane</location>
        <topology evidence="1">Multi-pass membrane protein</topology>
    </subcellularLocation>
</comment>
<feature type="transmembrane region" description="Helical" evidence="6">
    <location>
        <begin position="60"/>
        <end position="80"/>
    </location>
</feature>
<reference evidence="8 9" key="1">
    <citation type="submission" date="2018-09" db="EMBL/GenBank/DDBJ databases">
        <authorList>
            <person name="Postec A."/>
        </authorList>
    </citation>
    <scope>NUCLEOTIDE SEQUENCE [LARGE SCALE GENOMIC DNA]</scope>
    <source>
        <strain evidence="8">70B-A</strain>
    </source>
</reference>
<feature type="domain" description="DUF2179" evidence="7">
    <location>
        <begin position="228"/>
        <end position="282"/>
    </location>
</feature>
<keyword evidence="9" id="KW-1185">Reference proteome</keyword>
<dbReference type="Pfam" id="PF02588">
    <property type="entry name" value="YitT_membrane"/>
    <property type="match status" value="1"/>
</dbReference>
<evidence type="ECO:0000259" key="7">
    <source>
        <dbReference type="Pfam" id="PF10035"/>
    </source>
</evidence>
<dbReference type="OrthoDB" id="3180973at2"/>
<organism evidence="8 9">
    <name type="scientific">Petrocella atlantisensis</name>
    <dbReference type="NCBI Taxonomy" id="2173034"/>
    <lineage>
        <taxon>Bacteria</taxon>
        <taxon>Bacillati</taxon>
        <taxon>Bacillota</taxon>
        <taxon>Clostridia</taxon>
        <taxon>Lachnospirales</taxon>
        <taxon>Vallitaleaceae</taxon>
        <taxon>Petrocella</taxon>
    </lineage>
</organism>
<proteinExistence type="predicted"/>
<evidence type="ECO:0000256" key="2">
    <source>
        <dbReference type="ARBA" id="ARBA00022475"/>
    </source>
</evidence>
<dbReference type="InterPro" id="IPR003740">
    <property type="entry name" value="YitT"/>
</dbReference>
<dbReference type="PANTHER" id="PTHR33545">
    <property type="entry name" value="UPF0750 MEMBRANE PROTEIN YITT-RELATED"/>
    <property type="match status" value="1"/>
</dbReference>
<dbReference type="PANTHER" id="PTHR33545:SF9">
    <property type="entry name" value="UPF0750 MEMBRANE PROTEIN YITE"/>
    <property type="match status" value="1"/>
</dbReference>
<dbReference type="InterPro" id="IPR019264">
    <property type="entry name" value="DUF2179"/>
</dbReference>
<accession>A0A3P7PDE1</accession>
<evidence type="ECO:0000256" key="4">
    <source>
        <dbReference type="ARBA" id="ARBA00022989"/>
    </source>
</evidence>
<dbReference type="InterPro" id="IPR015867">
    <property type="entry name" value="N-reg_PII/ATP_PRibTrfase_C"/>
</dbReference>
<keyword evidence="3 6" id="KW-0812">Transmembrane</keyword>
<dbReference type="InterPro" id="IPR051461">
    <property type="entry name" value="UPF0750_membrane"/>
</dbReference>
<dbReference type="Pfam" id="PF10035">
    <property type="entry name" value="DUF2179"/>
    <property type="match status" value="1"/>
</dbReference>
<protein>
    <submittedName>
        <fullName evidence="8">YitT family protein</fullName>
    </submittedName>
</protein>
<keyword evidence="2" id="KW-1003">Cell membrane</keyword>
<keyword evidence="5 6" id="KW-0472">Membrane</keyword>
<evidence type="ECO:0000256" key="5">
    <source>
        <dbReference type="ARBA" id="ARBA00023136"/>
    </source>
</evidence>
<evidence type="ECO:0000256" key="1">
    <source>
        <dbReference type="ARBA" id="ARBA00004651"/>
    </source>
</evidence>
<name>A0A3P7PDE1_9FIRM</name>